<proteinExistence type="predicted"/>
<accession>A0ABT4UL60</accession>
<comment type="caution">
    <text evidence="2">The sequence shown here is derived from an EMBL/GenBank/DDBJ whole genome shotgun (WGS) entry which is preliminary data.</text>
</comment>
<reference evidence="2 3" key="1">
    <citation type="submission" date="2022-12" db="EMBL/GenBank/DDBJ databases">
        <title>Chitinophagaceae gen. sp. nov., a new member of the family Chitinophagaceae, isolated from soil in a chemical factory.</title>
        <authorList>
            <person name="Ke Z."/>
        </authorList>
    </citation>
    <scope>NUCLEOTIDE SEQUENCE [LARGE SCALE GENOMIC DNA]</scope>
    <source>
        <strain evidence="2 3">LY-5</strain>
    </source>
</reference>
<dbReference type="SUPFAM" id="SSF48208">
    <property type="entry name" value="Six-hairpin glycosidases"/>
    <property type="match status" value="1"/>
</dbReference>
<dbReference type="PANTHER" id="PTHR23403:SF6">
    <property type="entry name" value="CYTOSOLIC NEUTRAL TREHALASE-RELATED"/>
    <property type="match status" value="1"/>
</dbReference>
<keyword evidence="3" id="KW-1185">Reference proteome</keyword>
<name>A0ABT4UL60_9BACT</name>
<dbReference type="Proteomes" id="UP001210231">
    <property type="component" value="Unassembled WGS sequence"/>
</dbReference>
<dbReference type="PANTHER" id="PTHR23403">
    <property type="entry name" value="TREHALASE"/>
    <property type="match status" value="1"/>
</dbReference>
<dbReference type="Pfam" id="PF22422">
    <property type="entry name" value="MGH1-like_GH"/>
    <property type="match status" value="1"/>
</dbReference>
<dbReference type="RefSeq" id="WP_407031908.1">
    <property type="nucleotide sequence ID" value="NZ_JAQGEF010000014.1"/>
</dbReference>
<dbReference type="InterPro" id="IPR008928">
    <property type="entry name" value="6-hairpin_glycosidase_sf"/>
</dbReference>
<feature type="domain" description="Mannosylglycerate hydrolase MGH1-like glycoside hydrolase" evidence="1">
    <location>
        <begin position="69"/>
        <end position="417"/>
    </location>
</feature>
<evidence type="ECO:0000313" key="2">
    <source>
        <dbReference type="EMBL" id="MDA3615581.1"/>
    </source>
</evidence>
<evidence type="ECO:0000313" key="3">
    <source>
        <dbReference type="Proteomes" id="UP001210231"/>
    </source>
</evidence>
<evidence type="ECO:0000259" key="1">
    <source>
        <dbReference type="Pfam" id="PF22422"/>
    </source>
</evidence>
<keyword evidence="2" id="KW-0378">Hydrolase</keyword>
<dbReference type="EMBL" id="JAQGEF010000014">
    <property type="protein sequence ID" value="MDA3615581.1"/>
    <property type="molecule type" value="Genomic_DNA"/>
</dbReference>
<organism evidence="2 3">
    <name type="scientific">Polluticaenibacter yanchengensis</name>
    <dbReference type="NCBI Taxonomy" id="3014562"/>
    <lineage>
        <taxon>Bacteria</taxon>
        <taxon>Pseudomonadati</taxon>
        <taxon>Bacteroidota</taxon>
        <taxon>Chitinophagia</taxon>
        <taxon>Chitinophagales</taxon>
        <taxon>Chitinophagaceae</taxon>
        <taxon>Polluticaenibacter</taxon>
    </lineage>
</organism>
<dbReference type="GO" id="GO:0016798">
    <property type="term" value="F:hydrolase activity, acting on glycosyl bonds"/>
    <property type="evidence" value="ECO:0007669"/>
    <property type="project" value="UniProtKB-KW"/>
</dbReference>
<sequence>MKIKILFWVLLFTHTLSGIAQKKEDWRSYSDIIKQNIYEDYKGMYRDSGMSLPYPFLVPGSKQYGEVLWDWDSWLSNVALRQVLMEKGSDNDKKEAVKYEQGCILNFLSHCDIDGWIPVLIDRNADLTKIKPKDIYKENMHKPCLAQHAAFLVKTNNGDVEWLRKDFHKMQYFVNNYVDHRVHAATGLAFWQTDHWIGVDNDPSTFYRPDNSSASIYLNTMLYKELEAMVYLCSQLQLNEVAAQYKKDADKLKAAIAEHCWDERDGFYYSVDLNLRPVNNNEWFHRGAPRTYHGLIQRIGVWSGFMAMWAGIATPEQANRMVTEHFKNEKTFNATFGIRTLSKMEKMYNLKASGNPSSWQGPIWGVSNYLTWKGLVKYGFRKEAEELAAKTIILFGKDFKSHGALHEYYEPDNGTPVLNQGFQNWNYLVLNMLAWLEGRSVVEEF</sequence>
<dbReference type="InterPro" id="IPR012341">
    <property type="entry name" value="6hp_glycosidase-like_sf"/>
</dbReference>
<gene>
    <name evidence="2" type="ORF">O3P16_12240</name>
</gene>
<protein>
    <submittedName>
        <fullName evidence="2">Trehalase family glycosidase</fullName>
    </submittedName>
</protein>
<dbReference type="InterPro" id="IPR054491">
    <property type="entry name" value="MGH1-like_GH"/>
</dbReference>
<keyword evidence="2" id="KW-0326">Glycosidase</keyword>
<dbReference type="InterPro" id="IPR001661">
    <property type="entry name" value="Glyco_hydro_37"/>
</dbReference>
<dbReference type="Gene3D" id="1.50.10.10">
    <property type="match status" value="1"/>
</dbReference>